<dbReference type="EMBL" id="JAKIKS010000076">
    <property type="protein sequence ID" value="MCL1126185.1"/>
    <property type="molecule type" value="Genomic_DNA"/>
</dbReference>
<dbReference type="CDD" id="cd21130">
    <property type="entry name" value="parasporin-2-like_N-term"/>
    <property type="match status" value="1"/>
</dbReference>
<reference evidence="1 2" key="1">
    <citation type="submission" date="2022-01" db="EMBL/GenBank/DDBJ databases">
        <title>Whole genome-based taxonomy of the Shewanellaceae.</title>
        <authorList>
            <person name="Martin-Rodriguez A.J."/>
        </authorList>
    </citation>
    <scope>NUCLEOTIDE SEQUENCE [LARGE SCALE GENOMIC DNA]</scope>
    <source>
        <strain evidence="1 2">DSM 17177</strain>
    </source>
</reference>
<evidence type="ECO:0000313" key="2">
    <source>
        <dbReference type="Proteomes" id="UP001203423"/>
    </source>
</evidence>
<keyword evidence="2" id="KW-1185">Reference proteome</keyword>
<dbReference type="Gene3D" id="3.10.290.50">
    <property type="match status" value="1"/>
</dbReference>
<dbReference type="CDD" id="cd20222">
    <property type="entry name" value="PFM_parasporin-2-like"/>
    <property type="match status" value="1"/>
</dbReference>
<name>A0ABT0LEU6_9GAMM</name>
<comment type="caution">
    <text evidence="1">The sequence shown here is derived from an EMBL/GenBank/DDBJ whole genome shotgun (WGS) entry which is preliminary data.</text>
</comment>
<sequence length="246" mass="26742">MIQEYLSFSDLQGLDSSPSSVREAFKERFNNVTPDGIALNHETYYDAVKPPITEQYGHFCYKDLGIVDYSRGEEEPAQQAIIGSNTAYNRGDTEAEISLQVTGSWAETTGWNSSITTGLSFSQSFGLEGVFETGMEFSVDVTAGVSGEESISKSSTATVTVKVPPHSRVKVEMVATMKKEKLHFSAPIAVKGSFGANFPDRVDGHYFWFLDARTVLNKISGEINGVIEGTAAFDVHTDIGQAEPIG</sequence>
<organism evidence="1 2">
    <name type="scientific">Shewanella surugensis</name>
    <dbReference type="NCBI Taxonomy" id="212020"/>
    <lineage>
        <taxon>Bacteria</taxon>
        <taxon>Pseudomonadati</taxon>
        <taxon>Pseudomonadota</taxon>
        <taxon>Gammaproteobacteria</taxon>
        <taxon>Alteromonadales</taxon>
        <taxon>Shewanellaceae</taxon>
        <taxon>Shewanella</taxon>
    </lineage>
</organism>
<dbReference type="Gene3D" id="2.60.40.4280">
    <property type="match status" value="1"/>
</dbReference>
<dbReference type="Gene3D" id="2.60.40.3040">
    <property type="match status" value="1"/>
</dbReference>
<evidence type="ECO:0008006" key="3">
    <source>
        <dbReference type="Google" id="ProtNLM"/>
    </source>
</evidence>
<accession>A0ABT0LEU6</accession>
<dbReference type="SUPFAM" id="SSF56973">
    <property type="entry name" value="Aerolisin/ETX pore-forming domain"/>
    <property type="match status" value="1"/>
</dbReference>
<proteinExistence type="predicted"/>
<gene>
    <name evidence="1" type="ORF">L2764_17300</name>
</gene>
<dbReference type="Proteomes" id="UP001203423">
    <property type="component" value="Unassembled WGS sequence"/>
</dbReference>
<dbReference type="RefSeq" id="WP_248941575.1">
    <property type="nucleotide sequence ID" value="NZ_JAKIKS010000076.1"/>
</dbReference>
<evidence type="ECO:0000313" key="1">
    <source>
        <dbReference type="EMBL" id="MCL1126185.1"/>
    </source>
</evidence>
<protein>
    <recommendedName>
        <fullName evidence="3">Aerolysin family beta-barrel pore-forming toxin</fullName>
    </recommendedName>
</protein>